<proteinExistence type="predicted"/>
<dbReference type="Gene3D" id="3.40.50.300">
    <property type="entry name" value="P-loop containing nucleotide triphosphate hydrolases"/>
    <property type="match status" value="1"/>
</dbReference>
<dbReference type="OrthoDB" id="1550976at2"/>
<dbReference type="EMBL" id="FWYD01000008">
    <property type="protein sequence ID" value="SMC86444.1"/>
    <property type="molecule type" value="Genomic_DNA"/>
</dbReference>
<dbReference type="SUPFAM" id="SSF52540">
    <property type="entry name" value="P-loop containing nucleoside triphosphate hydrolases"/>
    <property type="match status" value="1"/>
</dbReference>
<sequence>MPQTITIDALCKKLRAQPGTERYLTAIAGAPGSGKSTLADKLAEALNDETPGSAAVLPMDGYHYDDTVLNARGWRPRKGAPHTFDVAGFAHMLSRMRANCDPEIAVPVFDRSIEIARAGARLIPQSVRHVIVEGNYLLLNQAPWDELAAQFDLTVFLEVPFAELERRLAERWGALQGDELITKMEGNDLPNARTVIRESRRADLVVEHFDAQDRSQCPSG</sequence>
<evidence type="ECO:0000313" key="2">
    <source>
        <dbReference type="Proteomes" id="UP000192330"/>
    </source>
</evidence>
<dbReference type="STRING" id="1387277.SAMN06295998_10898"/>
<dbReference type="RefSeq" id="WP_084353263.1">
    <property type="nucleotide sequence ID" value="NZ_FWYD01000008.1"/>
</dbReference>
<dbReference type="Proteomes" id="UP000192330">
    <property type="component" value="Unassembled WGS sequence"/>
</dbReference>
<name>A0A1W2CN85_9RHOB</name>
<evidence type="ECO:0000313" key="1">
    <source>
        <dbReference type="EMBL" id="SMC86444.1"/>
    </source>
</evidence>
<dbReference type="PANTHER" id="PTHR10285">
    <property type="entry name" value="URIDINE KINASE"/>
    <property type="match status" value="1"/>
</dbReference>
<dbReference type="AlphaFoldDB" id="A0A1W2CN85"/>
<gene>
    <name evidence="1" type="ORF">SAMN06295998_10898</name>
</gene>
<keyword evidence="2" id="KW-1185">Reference proteome</keyword>
<accession>A0A1W2CN85</accession>
<dbReference type="InterPro" id="IPR027417">
    <property type="entry name" value="P-loop_NTPase"/>
</dbReference>
<dbReference type="NCBIfam" id="NF006746">
    <property type="entry name" value="PRK09270.1-5"/>
    <property type="match status" value="1"/>
</dbReference>
<reference evidence="1 2" key="1">
    <citation type="submission" date="2017-04" db="EMBL/GenBank/DDBJ databases">
        <authorList>
            <person name="Afonso C.L."/>
            <person name="Miller P.J."/>
            <person name="Scott M.A."/>
            <person name="Spackman E."/>
            <person name="Goraichik I."/>
            <person name="Dimitrov K.M."/>
            <person name="Suarez D.L."/>
            <person name="Swayne D.E."/>
        </authorList>
    </citation>
    <scope>NUCLEOTIDE SEQUENCE [LARGE SCALE GENOMIC DNA]</scope>
    <source>
        <strain evidence="1 2">CGMCC 1.12644</strain>
    </source>
</reference>
<organism evidence="1 2">
    <name type="scientific">Primorskyibacter flagellatus</name>
    <dbReference type="NCBI Taxonomy" id="1387277"/>
    <lineage>
        <taxon>Bacteria</taxon>
        <taxon>Pseudomonadati</taxon>
        <taxon>Pseudomonadota</taxon>
        <taxon>Alphaproteobacteria</taxon>
        <taxon>Rhodobacterales</taxon>
        <taxon>Roseobacteraceae</taxon>
        <taxon>Primorskyibacter</taxon>
    </lineage>
</organism>
<protein>
    <submittedName>
        <fullName evidence="1">AAA domain-containing protein</fullName>
    </submittedName>
</protein>